<dbReference type="InterPro" id="IPR015422">
    <property type="entry name" value="PyrdxlP-dep_Trfase_small"/>
</dbReference>
<keyword evidence="1" id="KW-0808">Transferase</keyword>
<proteinExistence type="predicted"/>
<dbReference type="EMBL" id="AJWZ01005257">
    <property type="protein sequence ID" value="EKC63082.1"/>
    <property type="molecule type" value="Genomic_DNA"/>
</dbReference>
<keyword evidence="1" id="KW-0032">Aminotransferase</keyword>
<comment type="caution">
    <text evidence="1">The sequence shown here is derived from an EMBL/GenBank/DDBJ whole genome shotgun (WGS) entry which is preliminary data.</text>
</comment>
<dbReference type="AlphaFoldDB" id="K1SQW3"/>
<organism evidence="1">
    <name type="scientific">human gut metagenome</name>
    <dbReference type="NCBI Taxonomy" id="408170"/>
    <lineage>
        <taxon>unclassified sequences</taxon>
        <taxon>metagenomes</taxon>
        <taxon>organismal metagenomes</taxon>
    </lineage>
</organism>
<reference evidence="1" key="1">
    <citation type="journal article" date="2013" name="Environ. Microbiol.">
        <title>Microbiota from the distal guts of lean and obese adolescents exhibit partial functional redundancy besides clear differences in community structure.</title>
        <authorList>
            <person name="Ferrer M."/>
            <person name="Ruiz A."/>
            <person name="Lanza F."/>
            <person name="Haange S.B."/>
            <person name="Oberbach A."/>
            <person name="Till H."/>
            <person name="Bargiela R."/>
            <person name="Campoy C."/>
            <person name="Segura M.T."/>
            <person name="Richter M."/>
            <person name="von Bergen M."/>
            <person name="Seifert J."/>
            <person name="Suarez A."/>
        </authorList>
    </citation>
    <scope>NUCLEOTIDE SEQUENCE</scope>
</reference>
<accession>K1SQW3</accession>
<evidence type="ECO:0000313" key="1">
    <source>
        <dbReference type="EMBL" id="EKC63082.1"/>
    </source>
</evidence>
<sequence length="53" mass="6140">MRYGFKNAEEVKETSLKYNLHSWSVQGKLYPAVVEKAEGIYYYTADGKKMADM</sequence>
<dbReference type="Gene3D" id="3.90.1150.10">
    <property type="entry name" value="Aspartate Aminotransferase, domain 1"/>
    <property type="match status" value="1"/>
</dbReference>
<feature type="non-terminal residue" evidence="1">
    <location>
        <position position="53"/>
    </location>
</feature>
<protein>
    <submittedName>
        <fullName evidence="1">Adenosylmethionine-8-amino-7-oxononanoate aminotransferase</fullName>
    </submittedName>
</protein>
<gene>
    <name evidence="1" type="ORF">OBE_07647</name>
</gene>
<name>K1SQW3_9ZZZZ</name>
<dbReference type="GO" id="GO:0008483">
    <property type="term" value="F:transaminase activity"/>
    <property type="evidence" value="ECO:0007669"/>
    <property type="project" value="UniProtKB-KW"/>
</dbReference>